<dbReference type="SUPFAM" id="SSF55957">
    <property type="entry name" value="Phosphoglucomutase, C-terminal domain"/>
    <property type="match status" value="1"/>
</dbReference>
<organism evidence="19 20">
    <name type="scientific">Striga asiatica</name>
    <name type="common">Asiatic witchweed</name>
    <name type="synonym">Buchnera asiatica</name>
    <dbReference type="NCBI Taxonomy" id="4170"/>
    <lineage>
        <taxon>Eukaryota</taxon>
        <taxon>Viridiplantae</taxon>
        <taxon>Streptophyta</taxon>
        <taxon>Embryophyta</taxon>
        <taxon>Tracheophyta</taxon>
        <taxon>Spermatophyta</taxon>
        <taxon>Magnoliopsida</taxon>
        <taxon>eudicotyledons</taxon>
        <taxon>Gunneridae</taxon>
        <taxon>Pentapetalae</taxon>
        <taxon>asterids</taxon>
        <taxon>lamiids</taxon>
        <taxon>Lamiales</taxon>
        <taxon>Orobanchaceae</taxon>
        <taxon>Buchnereae</taxon>
        <taxon>Striga</taxon>
    </lineage>
</organism>
<evidence type="ECO:0000256" key="15">
    <source>
        <dbReference type="SAM" id="MobiDB-lite"/>
    </source>
</evidence>
<dbReference type="InterPro" id="IPR016066">
    <property type="entry name" value="A-D-PHexomutase_CS"/>
</dbReference>
<evidence type="ECO:0000256" key="7">
    <source>
        <dbReference type="ARBA" id="ARBA00022553"/>
    </source>
</evidence>
<keyword evidence="20" id="KW-1185">Reference proteome</keyword>
<dbReference type="InterPro" id="IPR036900">
    <property type="entry name" value="A-D-PHexomutase_C_sf"/>
</dbReference>
<evidence type="ECO:0000256" key="11">
    <source>
        <dbReference type="ARBA" id="ARBA00023277"/>
    </source>
</evidence>
<feature type="compositionally biased region" description="Low complexity" evidence="15">
    <location>
        <begin position="62"/>
        <end position="79"/>
    </location>
</feature>
<dbReference type="InterPro" id="IPR005846">
    <property type="entry name" value="A-D-PHexomutase_a/b/a-III"/>
</dbReference>
<feature type="region of interest" description="Disordered" evidence="15">
    <location>
        <begin position="62"/>
        <end position="81"/>
    </location>
</feature>
<evidence type="ECO:0000313" key="20">
    <source>
        <dbReference type="Proteomes" id="UP000325081"/>
    </source>
</evidence>
<comment type="cofactor">
    <cofactor evidence="2">
        <name>Mg(2+)</name>
        <dbReference type="ChEBI" id="CHEBI:18420"/>
    </cofactor>
</comment>
<accession>A0A5A7NXP6</accession>
<feature type="domain" description="Alpha-D-phosphohexomutase alpha/beta/alpha" evidence="16">
    <location>
        <begin position="95"/>
        <end position="223"/>
    </location>
</feature>
<keyword evidence="6" id="KW-0313">Glucose metabolism</keyword>
<dbReference type="OrthoDB" id="2291at2759"/>
<dbReference type="PANTHER" id="PTHR22573:SF59">
    <property type="entry name" value="PHOSPHOGLUCOMUTASE, CHLOROPLASTIC"/>
    <property type="match status" value="1"/>
</dbReference>
<dbReference type="FunFam" id="3.40.120.10:FF:000009">
    <property type="entry name" value="Phosphoglucomutase, cytoplasmic 1"/>
    <property type="match status" value="1"/>
</dbReference>
<evidence type="ECO:0000256" key="9">
    <source>
        <dbReference type="ARBA" id="ARBA00022842"/>
    </source>
</evidence>
<reference evidence="20" key="1">
    <citation type="journal article" date="2019" name="Curr. Biol.">
        <title>Genome Sequence of Striga asiatica Provides Insight into the Evolution of Plant Parasitism.</title>
        <authorList>
            <person name="Yoshida S."/>
            <person name="Kim S."/>
            <person name="Wafula E.K."/>
            <person name="Tanskanen J."/>
            <person name="Kim Y.M."/>
            <person name="Honaas L."/>
            <person name="Yang Z."/>
            <person name="Spallek T."/>
            <person name="Conn C.E."/>
            <person name="Ichihashi Y."/>
            <person name="Cheong K."/>
            <person name="Cui S."/>
            <person name="Der J.P."/>
            <person name="Gundlach H."/>
            <person name="Jiao Y."/>
            <person name="Hori C."/>
            <person name="Ishida J.K."/>
            <person name="Kasahara H."/>
            <person name="Kiba T."/>
            <person name="Kim M.S."/>
            <person name="Koo N."/>
            <person name="Laohavisit A."/>
            <person name="Lee Y.H."/>
            <person name="Lumba S."/>
            <person name="McCourt P."/>
            <person name="Mortimer J.C."/>
            <person name="Mutuku J.M."/>
            <person name="Nomura T."/>
            <person name="Sasaki-Sekimoto Y."/>
            <person name="Seto Y."/>
            <person name="Wang Y."/>
            <person name="Wakatake T."/>
            <person name="Sakakibara H."/>
            <person name="Demura T."/>
            <person name="Yamaguchi S."/>
            <person name="Yoneyama K."/>
            <person name="Manabe R.I."/>
            <person name="Nelson D.C."/>
            <person name="Schulman A.H."/>
            <person name="Timko M.P."/>
            <person name="dePamphilis C.W."/>
            <person name="Choi D."/>
            <person name="Shirasu K."/>
        </authorList>
    </citation>
    <scope>NUCLEOTIDE SEQUENCE [LARGE SCALE GENOMIC DNA]</scope>
    <source>
        <strain evidence="20">cv. UVA1</strain>
    </source>
</reference>
<dbReference type="InterPro" id="IPR005844">
    <property type="entry name" value="A-D-PHexomutase_a/b/a-I"/>
</dbReference>
<evidence type="ECO:0000313" key="19">
    <source>
        <dbReference type="EMBL" id="GER25296.1"/>
    </source>
</evidence>
<dbReference type="GO" id="GO:0000287">
    <property type="term" value="F:magnesium ion binding"/>
    <property type="evidence" value="ECO:0007669"/>
    <property type="project" value="InterPro"/>
</dbReference>
<evidence type="ECO:0000256" key="2">
    <source>
        <dbReference type="ARBA" id="ARBA00001946"/>
    </source>
</evidence>
<evidence type="ECO:0000256" key="6">
    <source>
        <dbReference type="ARBA" id="ARBA00022526"/>
    </source>
</evidence>
<dbReference type="InterPro" id="IPR045244">
    <property type="entry name" value="PGM"/>
</dbReference>
<evidence type="ECO:0000259" key="17">
    <source>
        <dbReference type="Pfam" id="PF02879"/>
    </source>
</evidence>
<dbReference type="GO" id="GO:0006006">
    <property type="term" value="P:glucose metabolic process"/>
    <property type="evidence" value="ECO:0007669"/>
    <property type="project" value="UniProtKB-KW"/>
</dbReference>
<evidence type="ECO:0000256" key="3">
    <source>
        <dbReference type="ARBA" id="ARBA00010231"/>
    </source>
</evidence>
<comment type="catalytic activity">
    <reaction evidence="1">
        <text>alpha-D-glucose 1-phosphate = alpha-D-glucose 6-phosphate</text>
        <dbReference type="Rhea" id="RHEA:23536"/>
        <dbReference type="ChEBI" id="CHEBI:58225"/>
        <dbReference type="ChEBI" id="CHEBI:58601"/>
        <dbReference type="EC" id="5.4.2.2"/>
    </reaction>
</comment>
<evidence type="ECO:0000256" key="8">
    <source>
        <dbReference type="ARBA" id="ARBA00022723"/>
    </source>
</evidence>
<dbReference type="Gene3D" id="3.30.310.50">
    <property type="entry name" value="Alpha-D-phosphohexomutase, C-terminal domain"/>
    <property type="match status" value="1"/>
</dbReference>
<dbReference type="InterPro" id="IPR005845">
    <property type="entry name" value="A-D-PHexomutase_a/b/a-II"/>
</dbReference>
<dbReference type="AlphaFoldDB" id="A0A5A7NXP6"/>
<gene>
    <name evidence="19" type="ORF">STAS_00867</name>
</gene>
<comment type="subunit">
    <text evidence="4">Monomer.</text>
</comment>
<dbReference type="SUPFAM" id="SSF53738">
    <property type="entry name" value="Phosphoglucomutase, first 3 domains"/>
    <property type="match status" value="3"/>
</dbReference>
<evidence type="ECO:0000256" key="1">
    <source>
        <dbReference type="ARBA" id="ARBA00000443"/>
    </source>
</evidence>
<sequence length="675" mass="73600">MMASNSIASRPSSLLTRNFKNYSARGSAICCGPIKSVNFQSPITPFFSKFCLKNGPTISSSVSAKASSPSTSPSTSVQSPELKIKTMPTRPIEGQKTGTSGLRKKVKVFMQDDYLANWIQALFDSLPLEDYKNGTLVLGGDGRYFNLEAAQIIIKIAAGNGVGKILVGKDGIMSTPAVSAADGGFIMSASHNPGGPDYDWGIKFNYSSGQPAPESITDKIYGNTLSFGISILLALSVMQISEIKIGDIPDVDLSHLGQIDYGTFSVEVVDPVADYLELMEVSNSLFNVFLNRLFSFHFFCKSTFSQDLLQNVFDFSLIRSLLSRSDFRFIFDAMHAVTGAYAKPIFVDKLGASLDSIMNGVPLEDFGHGHPDPNLTYAKDLVNIMYGENGPDFGAASDGDGDRNMILGKGFFVTPSDSVAIIAANAQEAIPYFKTGPKGLARSMPTSGALDRVAQQLDLAFYEVPTGWKFFGNLMDAGKLSICGEESFGTGSDHIREKDGIWAVLAWLSIIAYKNKDKKVGEKLVSVSDVVTEHWATYGRNFFSRYDYEECESEGANKMMEYLRDLISNSKTGDKYGGYTLQFADDFTYTDPVDRSVVSKQGIRFVFTDGSRIIFRLSGTGSAGATVRIYIEQFEPDASKHDVDAQIALKPLIDLALSTSKLKEFTGREQPTVIT</sequence>
<evidence type="ECO:0000256" key="12">
    <source>
        <dbReference type="ARBA" id="ARBA00041398"/>
    </source>
</evidence>
<dbReference type="PANTHER" id="PTHR22573">
    <property type="entry name" value="PHOSPHOHEXOMUTASE FAMILY MEMBER"/>
    <property type="match status" value="1"/>
</dbReference>
<dbReference type="GO" id="GO:0005829">
    <property type="term" value="C:cytosol"/>
    <property type="evidence" value="ECO:0007669"/>
    <property type="project" value="TreeGrafter"/>
</dbReference>
<dbReference type="FunFam" id="3.40.120.10:FF:000004">
    <property type="entry name" value="Phosphoglucomutase 5"/>
    <property type="match status" value="1"/>
</dbReference>
<dbReference type="EC" id="5.4.2.2" evidence="5"/>
<dbReference type="Pfam" id="PF02880">
    <property type="entry name" value="PGM_PMM_III"/>
    <property type="match status" value="1"/>
</dbReference>
<dbReference type="Pfam" id="PF24947">
    <property type="entry name" value="PGM1_C_vert_fung"/>
    <property type="match status" value="1"/>
</dbReference>
<comment type="caution">
    <text evidence="19">The sequence shown here is derived from an EMBL/GenBank/DDBJ whole genome shotgun (WGS) entry which is preliminary data.</text>
</comment>
<keyword evidence="10" id="KW-0413">Isomerase</keyword>
<keyword evidence="11" id="KW-0119">Carbohydrate metabolism</keyword>
<dbReference type="Proteomes" id="UP000325081">
    <property type="component" value="Unassembled WGS sequence"/>
</dbReference>
<feature type="domain" description="Alpha-D-phosphohexomutase alpha/beta/alpha" evidence="17">
    <location>
        <begin position="314"/>
        <end position="407"/>
    </location>
</feature>
<dbReference type="Pfam" id="PF02878">
    <property type="entry name" value="PGM_PMM_I"/>
    <property type="match status" value="1"/>
</dbReference>
<protein>
    <recommendedName>
        <fullName evidence="5">phosphoglucomutase (alpha-D-glucose-1,6-bisphosphate-dependent)</fullName>
        <ecNumber evidence="5">5.4.2.2</ecNumber>
    </recommendedName>
    <alternativeName>
        <fullName evidence="12">Glucose phosphomutase</fullName>
    </alternativeName>
</protein>
<keyword evidence="9" id="KW-0460">Magnesium</keyword>
<evidence type="ECO:0000259" key="18">
    <source>
        <dbReference type="Pfam" id="PF02880"/>
    </source>
</evidence>
<evidence type="ECO:0000256" key="10">
    <source>
        <dbReference type="ARBA" id="ARBA00023235"/>
    </source>
</evidence>
<dbReference type="CDD" id="cd03085">
    <property type="entry name" value="PGM1"/>
    <property type="match status" value="1"/>
</dbReference>
<evidence type="ECO:0000256" key="13">
    <source>
        <dbReference type="ARBA" id="ARBA00049318"/>
    </source>
</evidence>
<keyword evidence="7" id="KW-0597">Phosphoprotein</keyword>
<proteinExistence type="inferred from homology"/>
<evidence type="ECO:0000256" key="14">
    <source>
        <dbReference type="ARBA" id="ARBA00049409"/>
    </source>
</evidence>
<dbReference type="FunFam" id="3.30.310.50:FF:000002">
    <property type="entry name" value="Phosphoglucomutase 5"/>
    <property type="match status" value="1"/>
</dbReference>
<comment type="catalytic activity">
    <reaction evidence="13">
        <text>alpha-D-glucose 1,6-bisphosphate + L-seryl-[protein] = O-phospho-L-seryl-[protein] + alpha-D-glucose 6-phosphate</text>
        <dbReference type="Rhea" id="RHEA:68752"/>
        <dbReference type="Rhea" id="RHEA-COMP:9863"/>
        <dbReference type="Rhea" id="RHEA-COMP:11604"/>
        <dbReference type="ChEBI" id="CHEBI:29999"/>
        <dbReference type="ChEBI" id="CHEBI:58225"/>
        <dbReference type="ChEBI" id="CHEBI:58392"/>
        <dbReference type="ChEBI" id="CHEBI:83421"/>
    </reaction>
</comment>
<keyword evidence="8" id="KW-0479">Metal-binding</keyword>
<evidence type="ECO:0000256" key="5">
    <source>
        <dbReference type="ARBA" id="ARBA00012728"/>
    </source>
</evidence>
<dbReference type="GO" id="GO:0004614">
    <property type="term" value="F:phosphoglucomutase activity"/>
    <property type="evidence" value="ECO:0007669"/>
    <property type="project" value="UniProtKB-EC"/>
</dbReference>
<dbReference type="Pfam" id="PF02879">
    <property type="entry name" value="PGM_PMM_II"/>
    <property type="match status" value="1"/>
</dbReference>
<dbReference type="NCBIfam" id="NF005737">
    <property type="entry name" value="PRK07564.1-1"/>
    <property type="match status" value="1"/>
</dbReference>
<evidence type="ECO:0000259" key="16">
    <source>
        <dbReference type="Pfam" id="PF02878"/>
    </source>
</evidence>
<dbReference type="EMBL" id="BKCP01000002">
    <property type="protein sequence ID" value="GER25296.1"/>
    <property type="molecule type" value="Genomic_DNA"/>
</dbReference>
<dbReference type="Gene3D" id="3.40.120.10">
    <property type="entry name" value="Alpha-D-Glucose-1,6-Bisphosphate, subunit A, domain 3"/>
    <property type="match status" value="3"/>
</dbReference>
<comment type="catalytic activity">
    <reaction evidence="14">
        <text>O-phospho-L-seryl-[protein] + alpha-D-glucose 1-phosphate = alpha-D-glucose 1,6-bisphosphate + L-seryl-[protein]</text>
        <dbReference type="Rhea" id="RHEA:68748"/>
        <dbReference type="Rhea" id="RHEA-COMP:9863"/>
        <dbReference type="Rhea" id="RHEA-COMP:11604"/>
        <dbReference type="ChEBI" id="CHEBI:29999"/>
        <dbReference type="ChEBI" id="CHEBI:58392"/>
        <dbReference type="ChEBI" id="CHEBI:58601"/>
        <dbReference type="ChEBI" id="CHEBI:83421"/>
    </reaction>
</comment>
<feature type="domain" description="Alpha-D-phosphohexomutase alpha/beta/alpha" evidence="18">
    <location>
        <begin position="416"/>
        <end position="522"/>
    </location>
</feature>
<dbReference type="PROSITE" id="PS00710">
    <property type="entry name" value="PGM_PMM"/>
    <property type="match status" value="1"/>
</dbReference>
<evidence type="ECO:0000256" key="4">
    <source>
        <dbReference type="ARBA" id="ARBA00011245"/>
    </source>
</evidence>
<name>A0A5A7NXP6_STRAF</name>
<dbReference type="InterPro" id="IPR016055">
    <property type="entry name" value="A-D-PHexomutase_a/b/a-I/II/III"/>
</dbReference>
<comment type="similarity">
    <text evidence="3">Belongs to the phosphohexose mutase family.</text>
</comment>